<keyword evidence="3" id="KW-1185">Reference proteome</keyword>
<dbReference type="HOGENOM" id="CLU_1479461_0_0_0"/>
<dbReference type="OrthoDB" id="9793208at2"/>
<evidence type="ECO:0000313" key="3">
    <source>
        <dbReference type="Proteomes" id="UP000007039"/>
    </source>
</evidence>
<accession>E4THM4</accession>
<dbReference type="KEGG" id="cni:Calni_0938"/>
<dbReference type="EMBL" id="CP002347">
    <property type="protein sequence ID" value="ADR18849.1"/>
    <property type="molecule type" value="Genomic_DNA"/>
</dbReference>
<evidence type="ECO:0000256" key="1">
    <source>
        <dbReference type="SAM" id="MobiDB-lite"/>
    </source>
</evidence>
<dbReference type="Proteomes" id="UP000007039">
    <property type="component" value="Chromosome"/>
</dbReference>
<sequence precursor="true">MIGLLILILGGGDLFAVERGKYSVLAEKVDTGIKTEFIVFSKSDTDAREEVNLNGWKVLKVTKLSKDSTDGNPVILGKNTDKSGKISNSQKKNSSGKKINNLKKYNKKKIADASKIKTSSAKKTVRTIGDSKYCNQVNIYINPDKSSNDSDKIDPLGLKTVLAEKMNVSENNIKIDIRKVKR</sequence>
<protein>
    <submittedName>
        <fullName evidence="2">Uncharacterized protein</fullName>
    </submittedName>
</protein>
<reference evidence="2 3" key="2">
    <citation type="journal article" date="2011" name="Stand. Genomic Sci.">
        <title>Complete genome sequence of Calditerrivibrio nitroreducens type strain (Yu37-1).</title>
        <authorList>
            <person name="Pitluck S."/>
            <person name="Sikorski J."/>
            <person name="Zeytun A."/>
            <person name="Lapidus A."/>
            <person name="Nolan M."/>
            <person name="Lucas S."/>
            <person name="Hammon N."/>
            <person name="Deshpande S."/>
            <person name="Cheng J.F."/>
            <person name="Tapia R."/>
            <person name="Han C."/>
            <person name="Goodwin L."/>
            <person name="Liolios K."/>
            <person name="Pagani I."/>
            <person name="Ivanova N."/>
            <person name="Mavromatis K."/>
            <person name="Pati A."/>
            <person name="Chen A."/>
            <person name="Palaniappan K."/>
            <person name="Hauser L."/>
            <person name="Chang Y.J."/>
            <person name="Jeffries C.D."/>
            <person name="Detter J.C."/>
            <person name="Brambilla E."/>
            <person name="Djao O.D."/>
            <person name="Rohde M."/>
            <person name="Spring S."/>
            <person name="Goker M."/>
            <person name="Woyke T."/>
            <person name="Bristow J."/>
            <person name="Eisen J.A."/>
            <person name="Markowitz V."/>
            <person name="Hugenholtz P."/>
            <person name="Kyrpides N.C."/>
            <person name="Klenk H.P."/>
            <person name="Land M."/>
        </authorList>
    </citation>
    <scope>NUCLEOTIDE SEQUENCE [LARGE SCALE GENOMIC DNA]</scope>
    <source>
        <strain evidence="3">DSM 19672 / NBRC 101217 / Yu37-1</strain>
    </source>
</reference>
<feature type="compositionally biased region" description="Low complexity" evidence="1">
    <location>
        <begin position="85"/>
        <end position="97"/>
    </location>
</feature>
<gene>
    <name evidence="2" type="ordered locus">Calni_0938</name>
</gene>
<proteinExistence type="predicted"/>
<dbReference type="RefSeq" id="WP_013451062.1">
    <property type="nucleotide sequence ID" value="NC_014758.1"/>
</dbReference>
<organism evidence="2 3">
    <name type="scientific">Calditerrivibrio nitroreducens (strain DSM 19672 / NBRC 101217 / Yu37-1)</name>
    <dbReference type="NCBI Taxonomy" id="768670"/>
    <lineage>
        <taxon>Bacteria</taxon>
        <taxon>Pseudomonadati</taxon>
        <taxon>Deferribacterota</taxon>
        <taxon>Deferribacteres</taxon>
        <taxon>Deferribacterales</taxon>
        <taxon>Calditerrivibrionaceae</taxon>
    </lineage>
</organism>
<dbReference type="STRING" id="768670.Calni_0938"/>
<evidence type="ECO:0000313" key="2">
    <source>
        <dbReference type="EMBL" id="ADR18849.1"/>
    </source>
</evidence>
<reference key="1">
    <citation type="submission" date="2010-11" db="EMBL/GenBank/DDBJ databases">
        <title>The complete genome of chromosome of Calditerrivibrio nitroreducens DSM 19672.</title>
        <authorList>
            <consortium name="US DOE Joint Genome Institute (JGI-PGF)"/>
            <person name="Lucas S."/>
            <person name="Copeland A."/>
            <person name="Lapidus A."/>
            <person name="Bruce D."/>
            <person name="Goodwin L."/>
            <person name="Pitluck S."/>
            <person name="Kyrpides N."/>
            <person name="Mavromatis K."/>
            <person name="Ivanova N."/>
            <person name="Mikhailova N."/>
            <person name="Zeytun A."/>
            <person name="Brettin T."/>
            <person name="Detter J.C."/>
            <person name="Tapia R."/>
            <person name="Han C."/>
            <person name="Land M."/>
            <person name="Hauser L."/>
            <person name="Markowitz V."/>
            <person name="Cheng J.-F."/>
            <person name="Hugenholtz P."/>
            <person name="Woyke T."/>
            <person name="Wu D."/>
            <person name="Spring S."/>
            <person name="Schroeder M."/>
            <person name="Brambilla E."/>
            <person name="Klenk H.-P."/>
            <person name="Eisen J.A."/>
        </authorList>
    </citation>
    <scope>NUCLEOTIDE SEQUENCE [LARGE SCALE GENOMIC DNA]</scope>
    <source>
        <strain>DSM 19672</strain>
    </source>
</reference>
<feature type="region of interest" description="Disordered" evidence="1">
    <location>
        <begin position="72"/>
        <end position="97"/>
    </location>
</feature>
<dbReference type="AlphaFoldDB" id="E4THM4"/>
<name>E4THM4_CALNY</name>